<keyword evidence="20" id="KW-1185">Reference proteome</keyword>
<comment type="function">
    <text evidence="13">Essential cell division protein that coordinates cell division and chromosome segregation. The N-terminus is involved in assembly of the cell-division machinery. The C-terminus functions as a DNA motor that moves dsDNA in an ATP-dependent manner towards the dif recombination site, which is located within the replication terminus region. Required for activation of the Xer recombinase, allowing activation of chromosome unlinking by recombination.</text>
</comment>
<evidence type="ECO:0000256" key="16">
    <source>
        <dbReference type="SAM" id="MobiDB-lite"/>
    </source>
</evidence>
<comment type="subcellular location">
    <subcellularLocation>
        <location evidence="1">Cell membrane</location>
        <topology evidence="1">Multi-pass membrane protein</topology>
    </subcellularLocation>
</comment>
<comment type="caution">
    <text evidence="19">The sequence shown here is derived from an EMBL/GenBank/DDBJ whole genome shotgun (WGS) entry which is preliminary data.</text>
</comment>
<evidence type="ECO:0000256" key="14">
    <source>
        <dbReference type="ARBA" id="ARBA00025923"/>
    </source>
</evidence>
<dbReference type="InterPro" id="IPR036388">
    <property type="entry name" value="WH-like_DNA-bd_sf"/>
</dbReference>
<feature type="domain" description="FtsK" evidence="18">
    <location>
        <begin position="409"/>
        <end position="596"/>
    </location>
</feature>
<dbReference type="InterPro" id="IPR002543">
    <property type="entry name" value="FtsK_dom"/>
</dbReference>
<protein>
    <submittedName>
        <fullName evidence="19">DNA translocase SpoIIIE</fullName>
    </submittedName>
</protein>
<dbReference type="InterPro" id="IPR050206">
    <property type="entry name" value="FtsK/SpoIIIE/SftA"/>
</dbReference>
<evidence type="ECO:0000256" key="13">
    <source>
        <dbReference type="ARBA" id="ARBA00024986"/>
    </source>
</evidence>
<dbReference type="Pfam" id="PF17854">
    <property type="entry name" value="FtsK_alpha"/>
    <property type="match status" value="1"/>
</dbReference>
<proteinExistence type="inferred from homology"/>
<evidence type="ECO:0000256" key="8">
    <source>
        <dbReference type="ARBA" id="ARBA00022840"/>
    </source>
</evidence>
<evidence type="ECO:0000256" key="1">
    <source>
        <dbReference type="ARBA" id="ARBA00004651"/>
    </source>
</evidence>
<evidence type="ECO:0000256" key="4">
    <source>
        <dbReference type="ARBA" id="ARBA00022618"/>
    </source>
</evidence>
<dbReference type="InterPro" id="IPR041027">
    <property type="entry name" value="FtsK_alpha"/>
</dbReference>
<evidence type="ECO:0000259" key="18">
    <source>
        <dbReference type="PROSITE" id="PS50901"/>
    </source>
</evidence>
<evidence type="ECO:0000256" key="7">
    <source>
        <dbReference type="ARBA" id="ARBA00022829"/>
    </source>
</evidence>
<keyword evidence="4" id="KW-0132">Cell division</keyword>
<dbReference type="CDD" id="cd01127">
    <property type="entry name" value="TrwB_TraG_TraD_VirD4"/>
    <property type="match status" value="1"/>
</dbReference>
<feature type="transmembrane region" description="Helical" evidence="17">
    <location>
        <begin position="56"/>
        <end position="80"/>
    </location>
</feature>
<dbReference type="Pfam" id="PF01580">
    <property type="entry name" value="FtsK_SpoIIIE"/>
    <property type="match status" value="1"/>
</dbReference>
<evidence type="ECO:0000256" key="12">
    <source>
        <dbReference type="ARBA" id="ARBA00023306"/>
    </source>
</evidence>
<dbReference type="Gene3D" id="3.30.980.40">
    <property type="match status" value="1"/>
</dbReference>
<organism evidence="19 20">
    <name type="scientific">Andreesenia angusta</name>
    <dbReference type="NCBI Taxonomy" id="39480"/>
    <lineage>
        <taxon>Bacteria</taxon>
        <taxon>Bacillati</taxon>
        <taxon>Bacillota</taxon>
        <taxon>Tissierellia</taxon>
        <taxon>Tissierellales</taxon>
        <taxon>Gottschalkiaceae</taxon>
        <taxon>Andreesenia</taxon>
    </lineage>
</organism>
<dbReference type="AlphaFoldDB" id="A0A1S1V872"/>
<name>A0A1S1V872_9FIRM</name>
<dbReference type="InterPro" id="IPR027417">
    <property type="entry name" value="P-loop_NTPase"/>
</dbReference>
<dbReference type="InterPro" id="IPR036390">
    <property type="entry name" value="WH_DNA-bd_sf"/>
</dbReference>
<dbReference type="Pfam" id="PF13491">
    <property type="entry name" value="FtsK_4TM"/>
    <property type="match status" value="1"/>
</dbReference>
<sequence length="735" mass="80546">MVQRKKTRKSNAPKRGGAKDKTRQEIYIGAGILFIVIMIISLHTDSAGIIGEMLKAATLSLFGIGGYVFPYFLITIALFYFLKKDEFKKNCIALSVIYVSVLGIMDIMLFQYRGDMRGLVEVVKSASEIGRTGFGGGVAGAVVSFIGRKLLGPTGTVFLQLFMIAGAVLVVSNRNLSSVIRSFFLFVRGVYARSRHVIKDLSESPKSPSSKAGATAKVKRPAPEITERELRILDHNKAEKMERSEASKVEESRPEPEKEKLEIDTVAGGERAPYKYPHLGFLSEKEEQKNDEKSVVRENAEKLVETLSNFGIEARVDQVSIGPSITKYELQIAAGVKVSRILSLSNDLALSLASSDIRIEAPIPGKSAIGIEVPNKYKTGVKLREILSSKEFLDSDSAVPIALGKSVEGESIVASIEKMPHLLIAGATGSGKSVCINTIITSILYKSSPEEVRLILVDPKVVELSIYNGIPHLLIPVVTDAKKASGALNWAVQEMNRRYELFAENSVRDITGYNKKLTDKKLPKIVMIIDELADLMMVSSSDVEDLICRIAQMARAAGIHLILATQRPSVDVITGTIKANIPSRISFAVSSQTDSRTILDMGGAEKLLGRGDMLYYPVGASKPLRVQGAFIDDEEVERIVGFVKSSSELEYEEKLMEEVDREIDMSGDCDELLPKAIEIVVADGQASISLLQRRLKIGYARAARIVDQMEERGIIGGYEGSKPRKVLVEPEELED</sequence>
<dbReference type="Proteomes" id="UP000180254">
    <property type="component" value="Unassembled WGS sequence"/>
</dbReference>
<evidence type="ECO:0000256" key="15">
    <source>
        <dbReference type="PROSITE-ProRule" id="PRU00289"/>
    </source>
</evidence>
<dbReference type="PANTHER" id="PTHR22683">
    <property type="entry name" value="SPORULATION PROTEIN RELATED"/>
    <property type="match status" value="1"/>
</dbReference>
<gene>
    <name evidence="19" type="primary">spoIIIE</name>
    <name evidence="19" type="ORF">EUAN_05950</name>
</gene>
<dbReference type="SMART" id="SM00843">
    <property type="entry name" value="Ftsk_gamma"/>
    <property type="match status" value="1"/>
</dbReference>
<keyword evidence="7" id="KW-0159">Chromosome partition</keyword>
<dbReference type="SMART" id="SM00382">
    <property type="entry name" value="AAA"/>
    <property type="match status" value="1"/>
</dbReference>
<keyword evidence="6 15" id="KW-0547">Nucleotide-binding</keyword>
<keyword evidence="10" id="KW-0238">DNA-binding</keyword>
<dbReference type="InterPro" id="IPR025199">
    <property type="entry name" value="FtsK_4TM"/>
</dbReference>
<evidence type="ECO:0000313" key="19">
    <source>
        <dbReference type="EMBL" id="OHW62811.1"/>
    </source>
</evidence>
<keyword evidence="8 15" id="KW-0067">ATP-binding</keyword>
<accession>A0A1S1V872</accession>
<keyword evidence="12" id="KW-0131">Cell cycle</keyword>
<dbReference type="InterPro" id="IPR018541">
    <property type="entry name" value="Ftsk_gamma"/>
</dbReference>
<dbReference type="GO" id="GO:0003677">
    <property type="term" value="F:DNA binding"/>
    <property type="evidence" value="ECO:0007669"/>
    <property type="project" value="UniProtKB-KW"/>
</dbReference>
<feature type="transmembrane region" description="Helical" evidence="17">
    <location>
        <begin position="150"/>
        <end position="171"/>
    </location>
</feature>
<keyword evidence="3" id="KW-1003">Cell membrane</keyword>
<evidence type="ECO:0000256" key="5">
    <source>
        <dbReference type="ARBA" id="ARBA00022692"/>
    </source>
</evidence>
<evidence type="ECO:0000256" key="2">
    <source>
        <dbReference type="ARBA" id="ARBA00006474"/>
    </source>
</evidence>
<comment type="similarity">
    <text evidence="2">Belongs to the FtsK/SpoIIIE/SftA family.</text>
</comment>
<keyword evidence="11 17" id="KW-0472">Membrane</keyword>
<keyword evidence="9 17" id="KW-1133">Transmembrane helix</keyword>
<dbReference type="Gene3D" id="3.40.50.300">
    <property type="entry name" value="P-loop containing nucleotide triphosphate hydrolases"/>
    <property type="match status" value="1"/>
</dbReference>
<feature type="region of interest" description="Disordered" evidence="16">
    <location>
        <begin position="202"/>
        <end position="222"/>
    </location>
</feature>
<feature type="binding site" evidence="15">
    <location>
        <begin position="426"/>
        <end position="433"/>
    </location>
    <ligand>
        <name>ATP</name>
        <dbReference type="ChEBI" id="CHEBI:30616"/>
    </ligand>
</feature>
<comment type="subunit">
    <text evidence="14">Homohexamer. Forms a ring that surrounds DNA.</text>
</comment>
<evidence type="ECO:0000256" key="3">
    <source>
        <dbReference type="ARBA" id="ARBA00022475"/>
    </source>
</evidence>
<dbReference type="GO" id="GO:0005524">
    <property type="term" value="F:ATP binding"/>
    <property type="evidence" value="ECO:0007669"/>
    <property type="project" value="UniProtKB-UniRule"/>
</dbReference>
<dbReference type="PROSITE" id="PS50901">
    <property type="entry name" value="FTSK"/>
    <property type="match status" value="1"/>
</dbReference>
<dbReference type="STRING" id="39480.EUAN_05950"/>
<evidence type="ECO:0000256" key="6">
    <source>
        <dbReference type="ARBA" id="ARBA00022741"/>
    </source>
</evidence>
<evidence type="ECO:0000256" key="17">
    <source>
        <dbReference type="SAM" id="Phobius"/>
    </source>
</evidence>
<reference evidence="19 20" key="1">
    <citation type="submission" date="2016-09" db="EMBL/GenBank/DDBJ databases">
        <title>Genome sequence of Eubacterium angustum.</title>
        <authorList>
            <person name="Poehlein A."/>
            <person name="Daniel R."/>
        </authorList>
    </citation>
    <scope>NUCLEOTIDE SEQUENCE [LARGE SCALE GENOMIC DNA]</scope>
    <source>
        <strain evidence="19 20">DSM 1989</strain>
    </source>
</reference>
<dbReference type="SUPFAM" id="SSF52540">
    <property type="entry name" value="P-loop containing nucleoside triphosphate hydrolases"/>
    <property type="match status" value="1"/>
</dbReference>
<feature type="region of interest" description="Disordered" evidence="16">
    <location>
        <begin position="236"/>
        <end position="260"/>
    </location>
</feature>
<feature type="transmembrane region" description="Helical" evidence="17">
    <location>
        <begin position="26"/>
        <end position="44"/>
    </location>
</feature>
<evidence type="ECO:0000313" key="20">
    <source>
        <dbReference type="Proteomes" id="UP000180254"/>
    </source>
</evidence>
<evidence type="ECO:0000256" key="9">
    <source>
        <dbReference type="ARBA" id="ARBA00022989"/>
    </source>
</evidence>
<dbReference type="PANTHER" id="PTHR22683:SF41">
    <property type="entry name" value="DNA TRANSLOCASE FTSK"/>
    <property type="match status" value="1"/>
</dbReference>
<dbReference type="Pfam" id="PF09397">
    <property type="entry name" value="FtsK_gamma"/>
    <property type="match status" value="1"/>
</dbReference>
<evidence type="ECO:0000256" key="10">
    <source>
        <dbReference type="ARBA" id="ARBA00023125"/>
    </source>
</evidence>
<dbReference type="SUPFAM" id="SSF46785">
    <property type="entry name" value="Winged helix' DNA-binding domain"/>
    <property type="match status" value="1"/>
</dbReference>
<dbReference type="Gene3D" id="1.10.10.10">
    <property type="entry name" value="Winged helix-like DNA-binding domain superfamily/Winged helix DNA-binding domain"/>
    <property type="match status" value="1"/>
</dbReference>
<evidence type="ECO:0000256" key="11">
    <source>
        <dbReference type="ARBA" id="ARBA00023136"/>
    </source>
</evidence>
<keyword evidence="5 17" id="KW-0812">Transmembrane</keyword>
<dbReference type="EMBL" id="MKIE01000002">
    <property type="protein sequence ID" value="OHW62811.1"/>
    <property type="molecule type" value="Genomic_DNA"/>
</dbReference>
<dbReference type="InterPro" id="IPR003593">
    <property type="entry name" value="AAA+_ATPase"/>
</dbReference>
<feature type="transmembrane region" description="Helical" evidence="17">
    <location>
        <begin position="92"/>
        <end position="112"/>
    </location>
</feature>
<dbReference type="GO" id="GO:0007059">
    <property type="term" value="P:chromosome segregation"/>
    <property type="evidence" value="ECO:0007669"/>
    <property type="project" value="UniProtKB-KW"/>
</dbReference>
<dbReference type="GO" id="GO:0051301">
    <property type="term" value="P:cell division"/>
    <property type="evidence" value="ECO:0007669"/>
    <property type="project" value="UniProtKB-KW"/>
</dbReference>
<dbReference type="GO" id="GO:0005886">
    <property type="term" value="C:plasma membrane"/>
    <property type="evidence" value="ECO:0007669"/>
    <property type="project" value="UniProtKB-SubCell"/>
</dbReference>